<dbReference type="GeneID" id="66081816"/>
<sequence>MPLSASSSFCDQHTYNLHTYPENKHHSYRVPQRATFVDHSEGKTKMPDPRYLQLHHICAKVLRLSGAAQVVETFEREIEQLDVLAVDGSSAKYLSEALSVALPRTMAVH</sequence>
<protein>
    <submittedName>
        <fullName evidence="1">Uncharacterized protein</fullName>
    </submittedName>
</protein>
<dbReference type="Proteomes" id="UP001049176">
    <property type="component" value="Chromosome 8"/>
</dbReference>
<comment type="caution">
    <text evidence="1">The sequence shown here is derived from an EMBL/GenBank/DDBJ whole genome shotgun (WGS) entry which is preliminary data.</text>
</comment>
<dbReference type="RefSeq" id="XP_043005246.1">
    <property type="nucleotide sequence ID" value="XM_043157878.1"/>
</dbReference>
<name>A0A9P7UP95_9AGAR</name>
<dbReference type="OrthoDB" id="2104739at2759"/>
<dbReference type="KEGG" id="more:E1B28_012741"/>
<dbReference type="EMBL" id="CM032188">
    <property type="protein sequence ID" value="KAG7088775.1"/>
    <property type="molecule type" value="Genomic_DNA"/>
</dbReference>
<evidence type="ECO:0000313" key="1">
    <source>
        <dbReference type="EMBL" id="KAG7088775.1"/>
    </source>
</evidence>
<keyword evidence="2" id="KW-1185">Reference proteome</keyword>
<organism evidence="1 2">
    <name type="scientific">Marasmius oreades</name>
    <name type="common">fairy-ring Marasmius</name>
    <dbReference type="NCBI Taxonomy" id="181124"/>
    <lineage>
        <taxon>Eukaryota</taxon>
        <taxon>Fungi</taxon>
        <taxon>Dikarya</taxon>
        <taxon>Basidiomycota</taxon>
        <taxon>Agaricomycotina</taxon>
        <taxon>Agaricomycetes</taxon>
        <taxon>Agaricomycetidae</taxon>
        <taxon>Agaricales</taxon>
        <taxon>Marasmiineae</taxon>
        <taxon>Marasmiaceae</taxon>
        <taxon>Marasmius</taxon>
    </lineage>
</organism>
<gene>
    <name evidence="1" type="ORF">E1B28_012741</name>
</gene>
<accession>A0A9P7UP95</accession>
<proteinExistence type="predicted"/>
<reference evidence="1" key="1">
    <citation type="journal article" date="2021" name="Genome Biol. Evol.">
        <title>The assembled and annotated genome of the fairy-ring fungus Marasmius oreades.</title>
        <authorList>
            <person name="Hiltunen M."/>
            <person name="Ament-Velasquez S.L."/>
            <person name="Johannesson H."/>
        </authorList>
    </citation>
    <scope>NUCLEOTIDE SEQUENCE</scope>
    <source>
        <strain evidence="1">03SP1</strain>
    </source>
</reference>
<dbReference type="AlphaFoldDB" id="A0A9P7UP95"/>
<evidence type="ECO:0000313" key="2">
    <source>
        <dbReference type="Proteomes" id="UP001049176"/>
    </source>
</evidence>